<dbReference type="Proteomes" id="UP001152795">
    <property type="component" value="Unassembled WGS sequence"/>
</dbReference>
<dbReference type="Pfam" id="PF08711">
    <property type="entry name" value="Med26"/>
    <property type="match status" value="1"/>
</dbReference>
<name>A0A7D9DCP3_PARCT</name>
<dbReference type="CDD" id="cd00183">
    <property type="entry name" value="TFIIS_I"/>
    <property type="match status" value="1"/>
</dbReference>
<dbReference type="GO" id="GO:0005634">
    <property type="term" value="C:nucleus"/>
    <property type="evidence" value="ECO:0007669"/>
    <property type="project" value="UniProtKB-SubCell"/>
</dbReference>
<gene>
    <name evidence="4" type="ORF">PACLA_8A063056</name>
</gene>
<evidence type="ECO:0000256" key="2">
    <source>
        <dbReference type="ARBA" id="ARBA00023242"/>
    </source>
</evidence>
<organism evidence="4 5">
    <name type="scientific">Paramuricea clavata</name>
    <name type="common">Red gorgonian</name>
    <name type="synonym">Violescent sea-whip</name>
    <dbReference type="NCBI Taxonomy" id="317549"/>
    <lineage>
        <taxon>Eukaryota</taxon>
        <taxon>Metazoa</taxon>
        <taxon>Cnidaria</taxon>
        <taxon>Anthozoa</taxon>
        <taxon>Octocorallia</taxon>
        <taxon>Malacalcyonacea</taxon>
        <taxon>Plexauridae</taxon>
        <taxon>Paramuricea</taxon>
    </lineage>
</organism>
<comment type="subcellular location">
    <subcellularLocation>
        <location evidence="1 3">Nucleus</location>
    </subcellularLocation>
</comment>
<dbReference type="Gene3D" id="1.20.930.10">
    <property type="entry name" value="Conserved domain common to transcription factors TFIIS, elongin A, CRSP70"/>
    <property type="match status" value="1"/>
</dbReference>
<reference evidence="4" key="1">
    <citation type="submission" date="2020-04" db="EMBL/GenBank/DDBJ databases">
        <authorList>
            <person name="Alioto T."/>
            <person name="Alioto T."/>
            <person name="Gomez Garrido J."/>
        </authorList>
    </citation>
    <scope>NUCLEOTIDE SEQUENCE</scope>
    <source>
        <strain evidence="4">A484AB</strain>
    </source>
</reference>
<sequence length="216" mass="25275">MDKFIVRRSRSPQDRRPRKSKESKLKQITIKSLPRVVIIEDILHLKSSLEAHKNDTSEDKLLEILEKLKSMNPSTKVLRDTKIGRSVNKLRKSEHQSVKELSRLIVRKWKNLVVEENTPKERIDVRCDAKTEMLRCKARKLICDGLNINLPDPWTEALEKRLFQECRRRVDNSYKRSVRSIAFLVKSDKTLQESVKQGTATPEEILSKCLCRESKK</sequence>
<dbReference type="SUPFAM" id="SSF46942">
    <property type="entry name" value="Elongation factor TFIIS domain 2"/>
    <property type="match status" value="1"/>
</dbReference>
<evidence type="ECO:0000256" key="3">
    <source>
        <dbReference type="PROSITE-ProRule" id="PRU00649"/>
    </source>
</evidence>
<dbReference type="SUPFAM" id="SSF47676">
    <property type="entry name" value="Conserved domain common to transcription factors TFIIS, elongin A, CRSP70"/>
    <property type="match status" value="1"/>
</dbReference>
<keyword evidence="4" id="KW-0648">Protein biosynthesis</keyword>
<keyword evidence="2 3" id="KW-0539">Nucleus</keyword>
<evidence type="ECO:0000256" key="1">
    <source>
        <dbReference type="ARBA" id="ARBA00004123"/>
    </source>
</evidence>
<dbReference type="SMART" id="SM00509">
    <property type="entry name" value="TFS2N"/>
    <property type="match status" value="1"/>
</dbReference>
<dbReference type="PANTHER" id="PTHR47210:SF1">
    <property type="entry name" value="MEDIATOR OF RNA POLYMERASE II TRANSCRIPTION SUBUNIT 26C-RELATED"/>
    <property type="match status" value="1"/>
</dbReference>
<evidence type="ECO:0000313" key="5">
    <source>
        <dbReference type="Proteomes" id="UP001152795"/>
    </source>
</evidence>
<protein>
    <submittedName>
        <fullName evidence="4">Transcription elongation factor A N-terminal and central domain-containing 2</fullName>
    </submittedName>
</protein>
<keyword evidence="4" id="KW-0251">Elongation factor</keyword>
<accession>A0A7D9DCP3</accession>
<dbReference type="AlphaFoldDB" id="A0A7D9DCP3"/>
<dbReference type="OrthoDB" id="44867at2759"/>
<dbReference type="PROSITE" id="PS51319">
    <property type="entry name" value="TFIIS_N"/>
    <property type="match status" value="1"/>
</dbReference>
<dbReference type="InterPro" id="IPR003617">
    <property type="entry name" value="TFIIS/CRSP70_N_sub"/>
</dbReference>
<dbReference type="InterPro" id="IPR035441">
    <property type="entry name" value="TFIIS/LEDGF_dom_sf"/>
</dbReference>
<dbReference type="GO" id="GO:0006351">
    <property type="term" value="P:DNA-templated transcription"/>
    <property type="evidence" value="ECO:0007669"/>
    <property type="project" value="InterPro"/>
</dbReference>
<dbReference type="GO" id="GO:0003746">
    <property type="term" value="F:translation elongation factor activity"/>
    <property type="evidence" value="ECO:0007669"/>
    <property type="project" value="UniProtKB-KW"/>
</dbReference>
<dbReference type="PANTHER" id="PTHR47210">
    <property type="entry name" value="MEDIATOR OF RNA POLYMERASE II TRANSCRIPTION SUBUNIT 26C-RELATED"/>
    <property type="match status" value="1"/>
</dbReference>
<dbReference type="InterPro" id="IPR017923">
    <property type="entry name" value="TFIIS_N"/>
</dbReference>
<keyword evidence="5" id="KW-1185">Reference proteome</keyword>
<dbReference type="InterPro" id="IPR044790">
    <property type="entry name" value="MD26C-like"/>
</dbReference>
<dbReference type="InterPro" id="IPR036575">
    <property type="entry name" value="TFIIS_cen_dom_sf"/>
</dbReference>
<evidence type="ECO:0000313" key="4">
    <source>
        <dbReference type="EMBL" id="CAB3982553.1"/>
    </source>
</evidence>
<proteinExistence type="predicted"/>
<comment type="caution">
    <text evidence="4">The sequence shown here is derived from an EMBL/GenBank/DDBJ whole genome shotgun (WGS) entry which is preliminary data.</text>
</comment>
<dbReference type="EMBL" id="CACRXK020000515">
    <property type="protein sequence ID" value="CAB3982553.1"/>
    <property type="molecule type" value="Genomic_DNA"/>
</dbReference>